<gene>
    <name evidence="1" type="ORF">GACE_0842</name>
</gene>
<reference evidence="1 2" key="1">
    <citation type="journal article" date="2015" name="Appl. Environ. Microbiol.">
        <title>The Geoglobus acetivorans genome: Fe(III) reduction, acetate utilization, autotrophic growth, and degradation of aromatic compounds in a hyperthermophilic archaeon.</title>
        <authorList>
            <person name="Mardanov A.V."/>
            <person name="Slododkina G.B."/>
            <person name="Slobodkin A.I."/>
            <person name="Beletsky A.V."/>
            <person name="Gavrilov S.N."/>
            <person name="Kublanov I.V."/>
            <person name="Bonch-Osmolovskaya E.A."/>
            <person name="Skryabin K.G."/>
            <person name="Ravin N.V."/>
        </authorList>
    </citation>
    <scope>NUCLEOTIDE SEQUENCE [LARGE SCALE GENOMIC DNA]</scope>
    <source>
        <strain evidence="1 2">SBH6</strain>
    </source>
</reference>
<name>A0A0A7GG17_GEOAI</name>
<dbReference type="InterPro" id="IPR019205">
    <property type="entry name" value="DUF2080_transposon-encoded"/>
</dbReference>
<protein>
    <submittedName>
        <fullName evidence="1">Uncharacterized protein</fullName>
    </submittedName>
</protein>
<dbReference type="STRING" id="565033.GACE_0842"/>
<evidence type="ECO:0000313" key="1">
    <source>
        <dbReference type="EMBL" id="AIY89891.1"/>
    </source>
</evidence>
<accession>A0A0A7GG17</accession>
<proteinExistence type="predicted"/>
<organism evidence="1 2">
    <name type="scientific">Geoglobus acetivorans</name>
    <dbReference type="NCBI Taxonomy" id="565033"/>
    <lineage>
        <taxon>Archaea</taxon>
        <taxon>Methanobacteriati</taxon>
        <taxon>Methanobacteriota</taxon>
        <taxon>Archaeoglobi</taxon>
        <taxon>Archaeoglobales</taxon>
        <taxon>Archaeoglobaceae</taxon>
        <taxon>Geoglobus</taxon>
    </lineage>
</organism>
<sequence>MPEQFFPDPLYEVIEKVVKDGGNSGRVYVPKAWVGKKVKIILLEPLSD</sequence>
<dbReference type="Proteomes" id="UP000030624">
    <property type="component" value="Chromosome"/>
</dbReference>
<evidence type="ECO:0000313" key="2">
    <source>
        <dbReference type="Proteomes" id="UP000030624"/>
    </source>
</evidence>
<dbReference type="HOGENOM" id="CLU_3147822_0_0_2"/>
<dbReference type="NCBIfam" id="NF033496">
    <property type="entry name" value="DUF2080_fam_acc"/>
    <property type="match status" value="1"/>
</dbReference>
<dbReference type="KEGG" id="gac:GACE_0842"/>
<dbReference type="Pfam" id="PF09853">
    <property type="entry name" value="DUF2080"/>
    <property type="match status" value="1"/>
</dbReference>
<dbReference type="AlphaFoldDB" id="A0A0A7GG17"/>
<dbReference type="eggNOG" id="arCOG08100">
    <property type="taxonomic scope" value="Archaea"/>
</dbReference>
<dbReference type="EMBL" id="CP009552">
    <property type="protein sequence ID" value="AIY89891.1"/>
    <property type="molecule type" value="Genomic_DNA"/>
</dbReference>